<dbReference type="RefSeq" id="WP_059054750.1">
    <property type="nucleotide sequence ID" value="NZ_LOJF01000009.1"/>
</dbReference>
<dbReference type="Proteomes" id="UP000054078">
    <property type="component" value="Unassembled WGS sequence"/>
</dbReference>
<proteinExistence type="predicted"/>
<evidence type="ECO:0000313" key="2">
    <source>
        <dbReference type="Proteomes" id="UP000054078"/>
    </source>
</evidence>
<sequence length="154" mass="17066">MARNSDNYPSYEVPGEDFDPKREVEEAIDAGEKALACLNRASKCLDSASGWGMLDIFGGGLISGLAKHHRIDEAQDALREAQSSLAVFSRELSDVREFSGLKVDISRGWTFADFFFDGAISDIVVQSKIEDARSRVDHARDTVRDALARLEKLR</sequence>
<gene>
    <name evidence="1" type="ORF">AUL39_06380</name>
</gene>
<evidence type="ECO:0000313" key="1">
    <source>
        <dbReference type="EMBL" id="KUH58601.1"/>
    </source>
</evidence>
<dbReference type="AlphaFoldDB" id="A0A117J4B2"/>
<organism evidence="1 2">
    <name type="scientific">Tractidigestivibacter scatoligenes</name>
    <name type="common">Olsenella scatoligenes</name>
    <dbReference type="NCBI Taxonomy" id="1299998"/>
    <lineage>
        <taxon>Bacteria</taxon>
        <taxon>Bacillati</taxon>
        <taxon>Actinomycetota</taxon>
        <taxon>Coriobacteriia</taxon>
        <taxon>Coriobacteriales</taxon>
        <taxon>Atopobiaceae</taxon>
        <taxon>Tractidigestivibacter</taxon>
    </lineage>
</organism>
<dbReference type="STRING" id="1299998.AUL39_06380"/>
<comment type="caution">
    <text evidence="1">The sequence shown here is derived from an EMBL/GenBank/DDBJ whole genome shotgun (WGS) entry which is preliminary data.</text>
</comment>
<name>A0A117J4B2_TRASO</name>
<protein>
    <submittedName>
        <fullName evidence="1">Uncharacterized protein</fullName>
    </submittedName>
</protein>
<accession>A0A117J4B2</accession>
<reference evidence="1 2" key="1">
    <citation type="submission" date="2015-12" db="EMBL/GenBank/DDBJ databases">
        <title>Draft Genome Sequence of Olsenella scatoligenes SK9K4T; a Producer of 3-Methylindole- (skatole) and 4-Methylphenol- (p-cresol) Isolated from Pig Feces.</title>
        <authorList>
            <person name="Li X."/>
            <person name="Borg B."/>
            <person name="Canibe N."/>
        </authorList>
    </citation>
    <scope>NUCLEOTIDE SEQUENCE [LARGE SCALE GENOMIC DNA]</scope>
    <source>
        <strain evidence="1 2">SK9K4</strain>
    </source>
</reference>
<keyword evidence="2" id="KW-1185">Reference proteome</keyword>
<dbReference type="EMBL" id="LOJF01000009">
    <property type="protein sequence ID" value="KUH58601.1"/>
    <property type="molecule type" value="Genomic_DNA"/>
</dbReference>